<dbReference type="SUPFAM" id="SSF54637">
    <property type="entry name" value="Thioesterase/thiol ester dehydrase-isomerase"/>
    <property type="match status" value="1"/>
</dbReference>
<dbReference type="Gene3D" id="3.10.129.10">
    <property type="entry name" value="Hotdog Thioesterase"/>
    <property type="match status" value="1"/>
</dbReference>
<dbReference type="RefSeq" id="WP_169162213.1">
    <property type="nucleotide sequence ID" value="NZ_JABBFW010000017.1"/>
</dbReference>
<keyword evidence="3" id="KW-1185">Reference proteome</keyword>
<dbReference type="CDD" id="cd03454">
    <property type="entry name" value="YdeM"/>
    <property type="match status" value="1"/>
</dbReference>
<dbReference type="Pfam" id="PF01575">
    <property type="entry name" value="MaoC_dehydratas"/>
    <property type="match status" value="1"/>
</dbReference>
<sequence length="161" mass="17514">MAVPTPERSLYLEDLAVGDRFESGTLVVDVDEVKSFAARFDPQPFHLDEAAARDSVFGGLAASGWHTAALTMRLLVESLPFGNGVIGAGTELAWPRPTRPGDILRVSTTVQEITPSRSKPDRGIVSCLTETLNQRGECVQRTTARLLVFRRPVVTDGHTEP</sequence>
<proteinExistence type="predicted"/>
<evidence type="ECO:0000313" key="3">
    <source>
        <dbReference type="Proteomes" id="UP000574067"/>
    </source>
</evidence>
<reference evidence="2 3" key="1">
    <citation type="submission" date="2020-04" db="EMBL/GenBank/DDBJ databases">
        <title>Azohydromonas sp. isolated from soil.</title>
        <authorList>
            <person name="Dahal R.H."/>
        </authorList>
    </citation>
    <scope>NUCLEOTIDE SEQUENCE [LARGE SCALE GENOMIC DNA]</scope>
    <source>
        <strain evidence="2 3">G-1-1-14</strain>
    </source>
</reference>
<evidence type="ECO:0000259" key="1">
    <source>
        <dbReference type="Pfam" id="PF01575"/>
    </source>
</evidence>
<feature type="domain" description="MaoC-like" evidence="1">
    <location>
        <begin position="26"/>
        <end position="117"/>
    </location>
</feature>
<evidence type="ECO:0000313" key="2">
    <source>
        <dbReference type="EMBL" id="NML17307.1"/>
    </source>
</evidence>
<organism evidence="2 3">
    <name type="scientific">Azohydromonas caseinilytica</name>
    <dbReference type="NCBI Taxonomy" id="2728836"/>
    <lineage>
        <taxon>Bacteria</taxon>
        <taxon>Pseudomonadati</taxon>
        <taxon>Pseudomonadota</taxon>
        <taxon>Betaproteobacteria</taxon>
        <taxon>Burkholderiales</taxon>
        <taxon>Sphaerotilaceae</taxon>
        <taxon>Azohydromonas</taxon>
    </lineage>
</organism>
<dbReference type="InterPro" id="IPR002539">
    <property type="entry name" value="MaoC-like_dom"/>
</dbReference>
<dbReference type="AlphaFoldDB" id="A0A848FAT4"/>
<dbReference type="InterPro" id="IPR029069">
    <property type="entry name" value="HotDog_dom_sf"/>
</dbReference>
<comment type="caution">
    <text evidence="2">The sequence shown here is derived from an EMBL/GenBank/DDBJ whole genome shotgun (WGS) entry which is preliminary data.</text>
</comment>
<dbReference type="EMBL" id="JABBFW010000017">
    <property type="protein sequence ID" value="NML17307.1"/>
    <property type="molecule type" value="Genomic_DNA"/>
</dbReference>
<dbReference type="InterPro" id="IPR052342">
    <property type="entry name" value="MCH/BMMD"/>
</dbReference>
<dbReference type="PANTHER" id="PTHR43664:SF1">
    <property type="entry name" value="BETA-METHYLMALYL-COA DEHYDRATASE"/>
    <property type="match status" value="1"/>
</dbReference>
<dbReference type="PANTHER" id="PTHR43664">
    <property type="entry name" value="MONOAMINE OXIDASE-RELATED"/>
    <property type="match status" value="1"/>
</dbReference>
<name>A0A848FAT4_9BURK</name>
<accession>A0A848FAT4</accession>
<gene>
    <name evidence="2" type="ORF">HHL10_20230</name>
</gene>
<dbReference type="Proteomes" id="UP000574067">
    <property type="component" value="Unassembled WGS sequence"/>
</dbReference>
<protein>
    <submittedName>
        <fullName evidence="2">MaoC family dehydratase</fullName>
    </submittedName>
</protein>